<comment type="similarity">
    <text evidence="5">Belongs to the DAPG/phloretin hydrolase family.</text>
</comment>
<keyword evidence="8" id="KW-1185">Reference proteome</keyword>
<organism evidence="7 8">
    <name type="scientific">Chimaeribacter californicus</name>
    <dbReference type="NCBI Taxonomy" id="2060067"/>
    <lineage>
        <taxon>Bacteria</taxon>
        <taxon>Pseudomonadati</taxon>
        <taxon>Pseudomonadota</taxon>
        <taxon>Gammaproteobacteria</taxon>
        <taxon>Enterobacterales</taxon>
        <taxon>Yersiniaceae</taxon>
        <taxon>Chimaeribacter</taxon>
    </lineage>
</organism>
<keyword evidence="3 7" id="KW-0378">Hydrolase</keyword>
<evidence type="ECO:0000313" key="7">
    <source>
        <dbReference type="EMBL" id="PLR39493.1"/>
    </source>
</evidence>
<sequence length="233" mass="26138">MMNRNLQAAWDLPQVADMLNPAPLMLEMGVTRTGDGRLVAAARADLPGCKGEMIDWWFRFFETTEHLKWWHPADHKKHDGWDSQWQRRKNYIGATINAVEALGDIPATAARIKFHHPADFFGAEPYQQAQAQGWVSAAVCGCIGFGDEVALDDDANPLDGRMIHVVRDTAWGCVLRSRFILGESSSDAEQPLPDAIGLGLMQHCHCEFTSLSKFLPSLFYAENVESITPPEWW</sequence>
<comment type="caution">
    <text evidence="7">The sequence shown here is derived from an EMBL/GenBank/DDBJ whole genome shotgun (WGS) entry which is preliminary data.</text>
</comment>
<dbReference type="GO" id="GO:0016787">
    <property type="term" value="F:hydrolase activity"/>
    <property type="evidence" value="ECO:0007669"/>
    <property type="project" value="UniProtKB-KW"/>
</dbReference>
<evidence type="ECO:0000259" key="6">
    <source>
        <dbReference type="Pfam" id="PF18089"/>
    </source>
</evidence>
<evidence type="ECO:0000256" key="2">
    <source>
        <dbReference type="ARBA" id="ARBA00022723"/>
    </source>
</evidence>
<dbReference type="Pfam" id="PF18089">
    <property type="entry name" value="DAPG_hydrolase"/>
    <property type="match status" value="1"/>
</dbReference>
<protein>
    <submittedName>
        <fullName evidence="7">Hydrolase</fullName>
    </submittedName>
</protein>
<evidence type="ECO:0000256" key="4">
    <source>
        <dbReference type="ARBA" id="ARBA00022833"/>
    </source>
</evidence>
<evidence type="ECO:0000313" key="8">
    <source>
        <dbReference type="Proteomes" id="UP000234240"/>
    </source>
</evidence>
<dbReference type="EMBL" id="PJZF01000004">
    <property type="protein sequence ID" value="PLR39493.1"/>
    <property type="molecule type" value="Genomic_DNA"/>
</dbReference>
<feature type="domain" description="DAPG hydrolase PhiG" evidence="6">
    <location>
        <begin position="14"/>
        <end position="220"/>
    </location>
</feature>
<reference evidence="7 8" key="1">
    <citation type="submission" date="2017-12" db="EMBL/GenBank/DDBJ databases">
        <title>Characterization of six clinical isolates of Enterochimera gen. nov., a novel genus of the Yersiniaciae family and the three species Enterochimera arupensis sp. nov., Enterochimera coloradensis sp. nov, and Enterochimera californica sp. nov.</title>
        <authorList>
            <person name="Rossi A."/>
            <person name="Fisher M."/>
        </authorList>
    </citation>
    <scope>NUCLEOTIDE SEQUENCE [LARGE SCALE GENOMIC DNA]</scope>
    <source>
        <strain evidence="8">2015-Iso6</strain>
    </source>
</reference>
<dbReference type="GO" id="GO:0046872">
    <property type="term" value="F:metal ion binding"/>
    <property type="evidence" value="ECO:0007669"/>
    <property type="project" value="UniProtKB-KW"/>
</dbReference>
<name>A0A2N5EBH3_9GAMM</name>
<accession>A0A2N5EBH3</accession>
<dbReference type="OrthoDB" id="2052122at2"/>
<comment type="cofactor">
    <cofactor evidence="1">
        <name>Zn(2+)</name>
        <dbReference type="ChEBI" id="CHEBI:29105"/>
    </cofactor>
</comment>
<dbReference type="RefSeq" id="WP_101815562.1">
    <property type="nucleotide sequence ID" value="NZ_PJZF01000004.1"/>
</dbReference>
<proteinExistence type="inferred from homology"/>
<evidence type="ECO:0000256" key="1">
    <source>
        <dbReference type="ARBA" id="ARBA00001947"/>
    </source>
</evidence>
<gene>
    <name evidence="7" type="ORF">CYR55_06310</name>
</gene>
<keyword evidence="2" id="KW-0479">Metal-binding</keyword>
<dbReference type="Proteomes" id="UP000234240">
    <property type="component" value="Unassembled WGS sequence"/>
</dbReference>
<dbReference type="AlphaFoldDB" id="A0A2N5EBH3"/>
<keyword evidence="4" id="KW-0862">Zinc</keyword>
<evidence type="ECO:0000256" key="3">
    <source>
        <dbReference type="ARBA" id="ARBA00022801"/>
    </source>
</evidence>
<evidence type="ECO:0000256" key="5">
    <source>
        <dbReference type="ARBA" id="ARBA00023459"/>
    </source>
</evidence>
<dbReference type="InterPro" id="IPR041526">
    <property type="entry name" value="DAPG_hydrolase"/>
</dbReference>